<evidence type="ECO:0000256" key="1">
    <source>
        <dbReference type="SAM" id="Phobius"/>
    </source>
</evidence>
<comment type="caution">
    <text evidence="2">The sequence shown here is derived from an EMBL/GenBank/DDBJ whole genome shotgun (WGS) entry which is preliminary data.</text>
</comment>
<dbReference type="EMBL" id="JAGSYN010000068">
    <property type="protein sequence ID" value="KAG7664666.1"/>
    <property type="molecule type" value="Genomic_DNA"/>
</dbReference>
<proteinExistence type="predicted"/>
<evidence type="ECO:0000313" key="3">
    <source>
        <dbReference type="Proteomes" id="UP000694255"/>
    </source>
</evidence>
<dbReference type="AlphaFoldDB" id="A0A8J5UQD8"/>
<evidence type="ECO:0000313" key="2">
    <source>
        <dbReference type="EMBL" id="KAG7664666.1"/>
    </source>
</evidence>
<dbReference type="GeneID" id="73468629"/>
<sequence length="400" mass="45318">MIRTSILLRSRLVQRTSINIHSKLPVISLLRFNSSTSFAYINDYDKLSQKVQETITPTTEPETIIEALKACKSLQINYPIQDQLDSNSKLTKESIQIVDEIFNHEVKFSPSLLKDILLLNLPTELNLKIINHYYRLNPGNTTIVNKETALVALRNALFNADFERAIKLTDITVGHPNYILKNHQIFKKGAIQLISTAVGITLFTKFGTHIIIDSGYLPPVFDHLASLNSIILTYLFNSTFFITIVKLGRQMVSSGGDYLAWQKGTFYTHWFKHADELLFSAKIVEADRDLNRGESNPEILNELCRPAPKNSQNETSLTPGYTRDGEKIRLLAAKDSLEDIKFQAYWMTGGDGFEWVEPDQDPADIKWKQHIDNYHAAGVDGTKNSGALKWADELIEKSDN</sequence>
<feature type="transmembrane region" description="Helical" evidence="1">
    <location>
        <begin position="190"/>
        <end position="212"/>
    </location>
</feature>
<gene>
    <name evidence="2" type="ORF">J8A68_001828</name>
</gene>
<keyword evidence="1" id="KW-0472">Membrane</keyword>
<keyword evidence="3" id="KW-1185">Reference proteome</keyword>
<protein>
    <submittedName>
        <fullName evidence="2">Uncharacterized protein</fullName>
    </submittedName>
</protein>
<keyword evidence="1" id="KW-1133">Transmembrane helix</keyword>
<accession>A0A8J5UQD8</accession>
<keyword evidence="1" id="KW-0812">Transmembrane</keyword>
<reference evidence="2 3" key="1">
    <citation type="journal article" date="2021" name="DNA Res.">
        <title>Genome analysis of Candida subhashii reveals its hybrid nature and dual mitochondrial genome conformations.</title>
        <authorList>
            <person name="Mixao V."/>
            <person name="Hegedusova E."/>
            <person name="Saus E."/>
            <person name="Pryszcz L.P."/>
            <person name="Cillingova A."/>
            <person name="Nosek J."/>
            <person name="Gabaldon T."/>
        </authorList>
    </citation>
    <scope>NUCLEOTIDE SEQUENCE [LARGE SCALE GENOMIC DNA]</scope>
    <source>
        <strain evidence="2 3">CBS 10753</strain>
    </source>
</reference>
<feature type="transmembrane region" description="Helical" evidence="1">
    <location>
        <begin position="224"/>
        <end position="245"/>
    </location>
</feature>
<dbReference type="RefSeq" id="XP_049264898.1">
    <property type="nucleotide sequence ID" value="XM_049405514.1"/>
</dbReference>
<organism evidence="2 3">
    <name type="scientific">[Candida] subhashii</name>
    <dbReference type="NCBI Taxonomy" id="561895"/>
    <lineage>
        <taxon>Eukaryota</taxon>
        <taxon>Fungi</taxon>
        <taxon>Dikarya</taxon>
        <taxon>Ascomycota</taxon>
        <taxon>Saccharomycotina</taxon>
        <taxon>Pichiomycetes</taxon>
        <taxon>Debaryomycetaceae</taxon>
        <taxon>Spathaspora</taxon>
    </lineage>
</organism>
<dbReference type="Proteomes" id="UP000694255">
    <property type="component" value="Unassembled WGS sequence"/>
</dbReference>
<dbReference type="OrthoDB" id="4089405at2759"/>
<name>A0A8J5UQD8_9ASCO</name>